<proteinExistence type="inferred from homology"/>
<dbReference type="OrthoDB" id="9797151at2"/>
<dbReference type="Pfam" id="PF00378">
    <property type="entry name" value="ECH_1"/>
    <property type="match status" value="1"/>
</dbReference>
<comment type="subcellular location">
    <subcellularLocation>
        <location evidence="1">Peroxisome</location>
    </subcellularLocation>
</comment>
<dbReference type="Gene3D" id="3.90.226.10">
    <property type="entry name" value="2-enoyl-CoA Hydratase, Chain A, domain 1"/>
    <property type="match status" value="1"/>
</dbReference>
<dbReference type="InterPro" id="IPR001753">
    <property type="entry name" value="Enoyl-CoA_hydra/iso"/>
</dbReference>
<dbReference type="PANTHER" id="PTHR43684">
    <property type="match status" value="1"/>
</dbReference>
<dbReference type="RefSeq" id="WP_006003943.1">
    <property type="nucleotide sequence ID" value="NZ_BAET01000008.1"/>
</dbReference>
<keyword evidence="4" id="KW-0413">Isomerase</keyword>
<dbReference type="STRING" id="56804.BAE46_01515"/>
<comment type="similarity">
    <text evidence="2">Belongs to the enoyl-CoA hydratase/isomerase family.</text>
</comment>
<protein>
    <submittedName>
        <fullName evidence="5">Enoyl-CoA hydratase</fullName>
        <ecNumber evidence="5">4.2.1.17</ecNumber>
    </submittedName>
</protein>
<dbReference type="GO" id="GO:0004165">
    <property type="term" value="F:delta(3)-delta(2)-enoyl-CoA isomerase activity"/>
    <property type="evidence" value="ECO:0007669"/>
    <property type="project" value="UniProtKB-ARBA"/>
</dbReference>
<evidence type="ECO:0000256" key="2">
    <source>
        <dbReference type="ARBA" id="ARBA00005254"/>
    </source>
</evidence>
<organism evidence="5 6">
    <name type="scientific">Glaciecola punicea ACAM 611</name>
    <dbReference type="NCBI Taxonomy" id="1121923"/>
    <lineage>
        <taxon>Bacteria</taxon>
        <taxon>Pseudomonadati</taxon>
        <taxon>Pseudomonadota</taxon>
        <taxon>Gammaproteobacteria</taxon>
        <taxon>Alteromonadales</taxon>
        <taxon>Alteromonadaceae</taxon>
        <taxon>Glaciecola</taxon>
    </lineage>
</organism>
<dbReference type="EC" id="4.2.1.17" evidence="5"/>
<dbReference type="Proteomes" id="UP000053586">
    <property type="component" value="Unassembled WGS sequence"/>
</dbReference>
<gene>
    <name evidence="5" type="primary">paaG</name>
    <name evidence="5" type="ORF">GPUN_0991</name>
</gene>
<dbReference type="eggNOG" id="COG1024">
    <property type="taxonomic scope" value="Bacteria"/>
</dbReference>
<evidence type="ECO:0000313" key="5">
    <source>
        <dbReference type="EMBL" id="GAB55122.1"/>
    </source>
</evidence>
<reference evidence="5 6" key="2">
    <citation type="journal article" date="2017" name="Antonie Van Leeuwenhoek">
        <title>Rhizobium rhizosphaerae sp. nov., a novel species isolated from rice rhizosphere.</title>
        <authorList>
            <person name="Zhao J.J."/>
            <person name="Zhang J."/>
            <person name="Zhang R.J."/>
            <person name="Zhang C.W."/>
            <person name="Yin H.Q."/>
            <person name="Zhang X.X."/>
        </authorList>
    </citation>
    <scope>NUCLEOTIDE SEQUENCE [LARGE SCALE GENOMIC DNA]</scope>
    <source>
        <strain evidence="5 6">ACAM 611</strain>
    </source>
</reference>
<accession>H5T9Z5</accession>
<dbReference type="InterPro" id="IPR029045">
    <property type="entry name" value="ClpP/crotonase-like_dom_sf"/>
</dbReference>
<dbReference type="CDD" id="cd06558">
    <property type="entry name" value="crotonase-like"/>
    <property type="match status" value="1"/>
</dbReference>
<evidence type="ECO:0000256" key="3">
    <source>
        <dbReference type="ARBA" id="ARBA00023140"/>
    </source>
</evidence>
<evidence type="ECO:0000313" key="6">
    <source>
        <dbReference type="Proteomes" id="UP000053586"/>
    </source>
</evidence>
<comment type="caution">
    <text evidence="5">The sequence shown here is derived from an EMBL/GenBank/DDBJ whole genome shotgun (WGS) entry which is preliminary data.</text>
</comment>
<dbReference type="EMBL" id="BAET01000008">
    <property type="protein sequence ID" value="GAB55122.1"/>
    <property type="molecule type" value="Genomic_DNA"/>
</dbReference>
<name>H5T9Z5_9ALTE</name>
<dbReference type="GO" id="GO:0004300">
    <property type="term" value="F:enoyl-CoA hydratase activity"/>
    <property type="evidence" value="ECO:0007669"/>
    <property type="project" value="UniProtKB-EC"/>
</dbReference>
<dbReference type="AlphaFoldDB" id="H5T9Z5"/>
<sequence>MIHELLENNILTIVMDRAHKKNALVPKMYSVMATAIENAPLAGARVIVIKGAGGCFTAGNDVPEFLCAVKEGAGEINETYHFMQALLKCPLPVVAQVEGLAIGIGSTMLLHCDFVLCHEKTRFAMPFINLGLVPEYASSYILPRVAGHLKAAQLLMLGNPFDAKQAKECGFVTSIHSVDLHAAVVDIAEALAKKPALALQQTKALLRQDEACVAKHIDDELKIFVEAMQSEAANEAFTAFVEKRAVNYDKFK</sequence>
<evidence type="ECO:0000256" key="4">
    <source>
        <dbReference type="ARBA" id="ARBA00023235"/>
    </source>
</evidence>
<dbReference type="InterPro" id="IPR051053">
    <property type="entry name" value="ECH/Chromodomain_protein"/>
</dbReference>
<evidence type="ECO:0000256" key="1">
    <source>
        <dbReference type="ARBA" id="ARBA00004275"/>
    </source>
</evidence>
<dbReference type="SUPFAM" id="SSF52096">
    <property type="entry name" value="ClpP/crotonase"/>
    <property type="match status" value="1"/>
</dbReference>
<dbReference type="PANTHER" id="PTHR43684:SF1">
    <property type="entry name" value="ENOYL-COA DELTA ISOMERASE 2"/>
    <property type="match status" value="1"/>
</dbReference>
<dbReference type="InterPro" id="IPR014748">
    <property type="entry name" value="Enoyl-CoA_hydra_C"/>
</dbReference>
<keyword evidence="6" id="KW-1185">Reference proteome</keyword>
<keyword evidence="5" id="KW-0456">Lyase</keyword>
<reference evidence="5 6" key="1">
    <citation type="journal article" date="2012" name="J. Bacteriol.">
        <title>Genome sequence of proteorhodopsin-containing sea ice bacterium Glaciecola punicea ACAM 611T.</title>
        <authorList>
            <person name="Qin Q.-L."/>
            <person name="Xie B.-B."/>
            <person name="Shu Y.-L."/>
            <person name="Rong J.-C."/>
            <person name="Zhao D.-L."/>
            <person name="Zhang X.-Y."/>
            <person name="Chen X.-L."/>
            <person name="Zhou B.-C."/>
            <person name="Zhanga Y.-Z."/>
        </authorList>
    </citation>
    <scope>NUCLEOTIDE SEQUENCE [LARGE SCALE GENOMIC DNA]</scope>
    <source>
        <strain evidence="5 6">ACAM 611</strain>
    </source>
</reference>
<dbReference type="Gene3D" id="1.10.12.10">
    <property type="entry name" value="Lyase 2-enoyl-coa Hydratase, Chain A, domain 2"/>
    <property type="match status" value="1"/>
</dbReference>
<keyword evidence="3" id="KW-0576">Peroxisome</keyword>